<dbReference type="AlphaFoldDB" id="A0AAV2FPE8"/>
<evidence type="ECO:0000313" key="3">
    <source>
        <dbReference type="Proteomes" id="UP001497516"/>
    </source>
</evidence>
<protein>
    <submittedName>
        <fullName evidence="2">Uncharacterized protein</fullName>
    </submittedName>
</protein>
<gene>
    <name evidence="2" type="ORF">LTRI10_LOCUS40356</name>
</gene>
<sequence length="90" mass="9716">MFLESRIEYPSSKQDQDHDRYPARIAEPFPILQAKPAIQCPSLSRSSPPAEMVPGPAPSVLSLQSSSLGGLVMASLSMLLSSKFSSSPWP</sequence>
<name>A0AAV2FPE8_9ROSI</name>
<keyword evidence="3" id="KW-1185">Reference proteome</keyword>
<evidence type="ECO:0000256" key="1">
    <source>
        <dbReference type="SAM" id="MobiDB-lite"/>
    </source>
</evidence>
<proteinExistence type="predicted"/>
<organism evidence="2 3">
    <name type="scientific">Linum trigynum</name>
    <dbReference type="NCBI Taxonomy" id="586398"/>
    <lineage>
        <taxon>Eukaryota</taxon>
        <taxon>Viridiplantae</taxon>
        <taxon>Streptophyta</taxon>
        <taxon>Embryophyta</taxon>
        <taxon>Tracheophyta</taxon>
        <taxon>Spermatophyta</taxon>
        <taxon>Magnoliopsida</taxon>
        <taxon>eudicotyledons</taxon>
        <taxon>Gunneridae</taxon>
        <taxon>Pentapetalae</taxon>
        <taxon>rosids</taxon>
        <taxon>fabids</taxon>
        <taxon>Malpighiales</taxon>
        <taxon>Linaceae</taxon>
        <taxon>Linum</taxon>
    </lineage>
</organism>
<feature type="region of interest" description="Disordered" evidence="1">
    <location>
        <begin position="1"/>
        <end position="21"/>
    </location>
</feature>
<dbReference type="EMBL" id="OZ034820">
    <property type="protein sequence ID" value="CAL1400214.1"/>
    <property type="molecule type" value="Genomic_DNA"/>
</dbReference>
<evidence type="ECO:0000313" key="2">
    <source>
        <dbReference type="EMBL" id="CAL1400214.1"/>
    </source>
</evidence>
<reference evidence="2 3" key="1">
    <citation type="submission" date="2024-04" db="EMBL/GenBank/DDBJ databases">
        <authorList>
            <person name="Fracassetti M."/>
        </authorList>
    </citation>
    <scope>NUCLEOTIDE SEQUENCE [LARGE SCALE GENOMIC DNA]</scope>
</reference>
<accession>A0AAV2FPE8</accession>
<dbReference type="Proteomes" id="UP001497516">
    <property type="component" value="Chromosome 7"/>
</dbReference>